<comment type="caution">
    <text evidence="7">The sequence shown here is derived from an EMBL/GenBank/DDBJ whole genome shotgun (WGS) entry which is preliminary data.</text>
</comment>
<feature type="chain" id="PRO_5021463505" description="FAD-binding PCMH-type domain-containing protein" evidence="5">
    <location>
        <begin position="22"/>
        <end position="517"/>
    </location>
</feature>
<dbReference type="OrthoDB" id="9996127at2759"/>
<dbReference type="InterPro" id="IPR036318">
    <property type="entry name" value="FAD-bd_PCMH-like_sf"/>
</dbReference>
<evidence type="ECO:0000313" key="8">
    <source>
        <dbReference type="Proteomes" id="UP000297716"/>
    </source>
</evidence>
<evidence type="ECO:0000313" key="7">
    <source>
        <dbReference type="EMBL" id="TGJ82161.1"/>
    </source>
</evidence>
<dbReference type="SUPFAM" id="SSF56176">
    <property type="entry name" value="FAD-binding/transporter-associated domain-like"/>
    <property type="match status" value="1"/>
</dbReference>
<dbReference type="PROSITE" id="PS51387">
    <property type="entry name" value="FAD_PCMH"/>
    <property type="match status" value="1"/>
</dbReference>
<dbReference type="InterPro" id="IPR050416">
    <property type="entry name" value="FAD-linked_Oxidoreductase"/>
</dbReference>
<keyword evidence="2" id="KW-0285">Flavoprotein</keyword>
<evidence type="ECO:0000256" key="4">
    <source>
        <dbReference type="ARBA" id="ARBA00023002"/>
    </source>
</evidence>
<dbReference type="Gene3D" id="3.40.462.20">
    <property type="match status" value="1"/>
</dbReference>
<comment type="similarity">
    <text evidence="1">Belongs to the oxygen-dependent FAD-linked oxidoreductase family.</text>
</comment>
<dbReference type="GO" id="GO:0071949">
    <property type="term" value="F:FAD binding"/>
    <property type="evidence" value="ECO:0007669"/>
    <property type="project" value="InterPro"/>
</dbReference>
<dbReference type="InterPro" id="IPR016166">
    <property type="entry name" value="FAD-bd_PCMH"/>
</dbReference>
<keyword evidence="4" id="KW-0560">Oxidoreductase</keyword>
<dbReference type="STRING" id="37992.A0A4Z0YS15"/>
<evidence type="ECO:0000259" key="6">
    <source>
        <dbReference type="PROSITE" id="PS51387"/>
    </source>
</evidence>
<organism evidence="7 8">
    <name type="scientific">Xylaria hypoxylon</name>
    <dbReference type="NCBI Taxonomy" id="37992"/>
    <lineage>
        <taxon>Eukaryota</taxon>
        <taxon>Fungi</taxon>
        <taxon>Dikarya</taxon>
        <taxon>Ascomycota</taxon>
        <taxon>Pezizomycotina</taxon>
        <taxon>Sordariomycetes</taxon>
        <taxon>Xylariomycetidae</taxon>
        <taxon>Xylariales</taxon>
        <taxon>Xylariaceae</taxon>
        <taxon>Xylaria</taxon>
    </lineage>
</organism>
<dbReference type="EMBL" id="SKBN01000139">
    <property type="protein sequence ID" value="TGJ82161.1"/>
    <property type="molecule type" value="Genomic_DNA"/>
</dbReference>
<keyword evidence="8" id="KW-1185">Reference proteome</keyword>
<dbReference type="Proteomes" id="UP000297716">
    <property type="component" value="Unassembled WGS sequence"/>
</dbReference>
<dbReference type="AlphaFoldDB" id="A0A4Z0YS15"/>
<keyword evidence="3" id="KW-0274">FAD</keyword>
<evidence type="ECO:0000256" key="2">
    <source>
        <dbReference type="ARBA" id="ARBA00022630"/>
    </source>
</evidence>
<dbReference type="Pfam" id="PF01565">
    <property type="entry name" value="FAD_binding_4"/>
    <property type="match status" value="1"/>
</dbReference>
<reference evidence="7 8" key="1">
    <citation type="submission" date="2019-03" db="EMBL/GenBank/DDBJ databases">
        <title>Draft genome sequence of Xylaria hypoxylon DSM 108379, a ubiquitous saprotrophic-parasitic fungi on hardwood.</title>
        <authorList>
            <person name="Buettner E."/>
            <person name="Leonhardt S."/>
            <person name="Gebauer A.M."/>
            <person name="Liers C."/>
            <person name="Hofrichter M."/>
            <person name="Kellner H."/>
        </authorList>
    </citation>
    <scope>NUCLEOTIDE SEQUENCE [LARGE SCALE GENOMIC DNA]</scope>
    <source>
        <strain evidence="7 8">DSM 108379</strain>
    </source>
</reference>
<dbReference type="Pfam" id="PF08031">
    <property type="entry name" value="BBE"/>
    <property type="match status" value="1"/>
</dbReference>
<feature type="domain" description="FAD-binding PCMH-type" evidence="6">
    <location>
        <begin position="82"/>
        <end position="253"/>
    </location>
</feature>
<accession>A0A4Z0YS15</accession>
<keyword evidence="5" id="KW-0732">Signal</keyword>
<gene>
    <name evidence="7" type="ORF">E0Z10_g6610</name>
</gene>
<dbReference type="InterPro" id="IPR006094">
    <property type="entry name" value="Oxid_FAD_bind_N"/>
</dbReference>
<proteinExistence type="inferred from homology"/>
<evidence type="ECO:0000256" key="3">
    <source>
        <dbReference type="ARBA" id="ARBA00022827"/>
    </source>
</evidence>
<dbReference type="InterPro" id="IPR016169">
    <property type="entry name" value="FAD-bd_PCMH_sub2"/>
</dbReference>
<sequence length="517" mass="56110">MNTVLRLFGCVFALFLAFASGKPIAPSIPVPRYFERSPSTPAAISIDRVQKDLGALISNTSLIFGPASDAWSDATDRWNFFSKPNISAVVEVGQESDIAKVVKYCNDNSIEFLAYSRGHGMTTTLAKMKGGIEINMSKLTKVTIQPNKKTALLQSGAYADAILGTLGAEGYTAVLGANGCVGFGGLSLGGGLGRLQGQYGLVSDNIVSMNVVLADGSTVTVNNKSNGDLFWAMRGAGHNFGIVTQFEINIFRDTSATWHYHNYVWTQDKLEAVFKGLNDLQGVGKLPAKMGASLGQISLNTSISKTEAVIQWTFAYDGPAKEAEKLLAGLNKIKAVVNEQGDVSYPNLLVAQETDSASASCSSQPYIGASANLQTYNVTAQRQLYNLFVKNAALEPEIGANARLYYEGFSSLGSQAISAASTAFPHRDEYLPVYFITPVPTGKESAATAWAYASRDLWNKGQPQRRPTTYVNFAAGDESLEMIYGHESWRLQRLRSLKAKYDPNNRFRWYNPIIPPT</sequence>
<feature type="signal peptide" evidence="5">
    <location>
        <begin position="1"/>
        <end position="21"/>
    </location>
</feature>
<evidence type="ECO:0000256" key="5">
    <source>
        <dbReference type="SAM" id="SignalP"/>
    </source>
</evidence>
<dbReference type="PANTHER" id="PTHR42973">
    <property type="entry name" value="BINDING OXIDOREDUCTASE, PUTATIVE (AFU_ORTHOLOGUE AFUA_1G17690)-RELATED"/>
    <property type="match status" value="1"/>
</dbReference>
<evidence type="ECO:0000256" key="1">
    <source>
        <dbReference type="ARBA" id="ARBA00005466"/>
    </source>
</evidence>
<dbReference type="InterPro" id="IPR012951">
    <property type="entry name" value="BBE"/>
</dbReference>
<protein>
    <recommendedName>
        <fullName evidence="6">FAD-binding PCMH-type domain-containing protein</fullName>
    </recommendedName>
</protein>
<dbReference type="GO" id="GO:0016491">
    <property type="term" value="F:oxidoreductase activity"/>
    <property type="evidence" value="ECO:0007669"/>
    <property type="project" value="UniProtKB-KW"/>
</dbReference>
<name>A0A4Z0YS15_9PEZI</name>
<dbReference type="PANTHER" id="PTHR42973:SF8">
    <property type="entry name" value="FAD-BINDING PCMH-TYPE DOMAIN-CONTAINING PROTEIN"/>
    <property type="match status" value="1"/>
</dbReference>
<dbReference type="Gene3D" id="3.30.465.10">
    <property type="match status" value="1"/>
</dbReference>